<accession>A0A8K0DIU0</accession>
<dbReference type="Proteomes" id="UP000796880">
    <property type="component" value="Unassembled WGS sequence"/>
</dbReference>
<dbReference type="AlphaFoldDB" id="A0A8K0DIU0"/>
<evidence type="ECO:0000313" key="1">
    <source>
        <dbReference type="EMBL" id="KAF3431720.1"/>
    </source>
</evidence>
<evidence type="ECO:0000313" key="2">
    <source>
        <dbReference type="Proteomes" id="UP000796880"/>
    </source>
</evidence>
<dbReference type="EMBL" id="VOIH02000012">
    <property type="protein sequence ID" value="KAF3431720.1"/>
    <property type="molecule type" value="Genomic_DNA"/>
</dbReference>
<proteinExistence type="predicted"/>
<keyword evidence="2" id="KW-1185">Reference proteome</keyword>
<gene>
    <name evidence="1" type="ORF">FNV43_RR26455</name>
</gene>
<organism evidence="1 2">
    <name type="scientific">Rhamnella rubrinervis</name>
    <dbReference type="NCBI Taxonomy" id="2594499"/>
    <lineage>
        <taxon>Eukaryota</taxon>
        <taxon>Viridiplantae</taxon>
        <taxon>Streptophyta</taxon>
        <taxon>Embryophyta</taxon>
        <taxon>Tracheophyta</taxon>
        <taxon>Spermatophyta</taxon>
        <taxon>Magnoliopsida</taxon>
        <taxon>eudicotyledons</taxon>
        <taxon>Gunneridae</taxon>
        <taxon>Pentapetalae</taxon>
        <taxon>rosids</taxon>
        <taxon>fabids</taxon>
        <taxon>Rosales</taxon>
        <taxon>Rhamnaceae</taxon>
        <taxon>rhamnoid group</taxon>
        <taxon>Rhamneae</taxon>
        <taxon>Rhamnella</taxon>
    </lineage>
</organism>
<comment type="caution">
    <text evidence="1">The sequence shown here is derived from an EMBL/GenBank/DDBJ whole genome shotgun (WGS) entry which is preliminary data.</text>
</comment>
<sequence length="245" mass="27807">MDVLNPLNSTLIHVYGDPRLCWDFVVISIVERVKWDLNWGTLGFPVLKLLGVFRKQSLREFGFDFRAGALSRSPWRGPLHLRVLLVRRGSVWVSGNKSIRCVGIKSDTRFRIHLRFVGLFASWSLGSVIDFESTDSCFMSTLPAGKTKMGVPNLKLTHAELHKIHARLRVWCTIRAVPKIGPNCSFIKDAYEPCPSNGQYYEGNLKCDRGYRKYGKLCIEDGDVNEIAKKLMGLQNLIHPGILIF</sequence>
<name>A0A8K0DIU0_9ROSA</name>
<reference evidence="1" key="1">
    <citation type="submission" date="2020-03" db="EMBL/GenBank/DDBJ databases">
        <title>A high-quality chromosome-level genome assembly of a woody plant with both climbing and erect habits, Rhamnella rubrinervis.</title>
        <authorList>
            <person name="Lu Z."/>
            <person name="Yang Y."/>
            <person name="Zhu X."/>
            <person name="Sun Y."/>
        </authorList>
    </citation>
    <scope>NUCLEOTIDE SEQUENCE</scope>
    <source>
        <strain evidence="1">BYM</strain>
        <tissue evidence="1">Leaf</tissue>
    </source>
</reference>
<dbReference type="OrthoDB" id="341403at2759"/>
<protein>
    <submittedName>
        <fullName evidence="1">Uncharacterized protein</fullName>
    </submittedName>
</protein>